<dbReference type="InterPro" id="IPR000182">
    <property type="entry name" value="GNAT_dom"/>
</dbReference>
<keyword evidence="2" id="KW-0808">Transferase</keyword>
<feature type="domain" description="N-acetyltransferase" evidence="1">
    <location>
        <begin position="8"/>
        <end position="143"/>
    </location>
</feature>
<comment type="caution">
    <text evidence="2">The sequence shown here is derived from an EMBL/GenBank/DDBJ whole genome shotgun (WGS) entry which is preliminary data.</text>
</comment>
<organism evidence="2 3">
    <name type="scientific">Homoserinimonas hongtaonis</name>
    <dbReference type="NCBI Taxonomy" id="2079791"/>
    <lineage>
        <taxon>Bacteria</taxon>
        <taxon>Bacillati</taxon>
        <taxon>Actinomycetota</taxon>
        <taxon>Actinomycetes</taxon>
        <taxon>Micrococcales</taxon>
        <taxon>Microbacteriaceae</taxon>
        <taxon>Homoserinimonas</taxon>
    </lineage>
</organism>
<dbReference type="Proteomes" id="UP000244978">
    <property type="component" value="Unassembled WGS sequence"/>
</dbReference>
<dbReference type="SUPFAM" id="SSF55729">
    <property type="entry name" value="Acyl-CoA N-acyltransferases (Nat)"/>
    <property type="match status" value="1"/>
</dbReference>
<reference evidence="3" key="1">
    <citation type="submission" date="2018-04" db="EMBL/GenBank/DDBJ databases">
        <authorList>
            <person name="Liu S."/>
            <person name="Wang Z."/>
            <person name="Li J."/>
        </authorList>
    </citation>
    <scope>NUCLEOTIDE SEQUENCE [LARGE SCALE GENOMIC DNA]</scope>
    <source>
        <strain evidence="3">S1194</strain>
    </source>
</reference>
<dbReference type="EMBL" id="QEEX01000001">
    <property type="protein sequence ID" value="PWB97558.1"/>
    <property type="molecule type" value="Genomic_DNA"/>
</dbReference>
<dbReference type="PROSITE" id="PS51186">
    <property type="entry name" value="GNAT"/>
    <property type="match status" value="1"/>
</dbReference>
<name>A0A2U1T119_9MICO</name>
<protein>
    <submittedName>
        <fullName evidence="2">GNAT family N-acetyltransferase</fullName>
    </submittedName>
</protein>
<evidence type="ECO:0000313" key="3">
    <source>
        <dbReference type="Proteomes" id="UP000244978"/>
    </source>
</evidence>
<dbReference type="GO" id="GO:0016747">
    <property type="term" value="F:acyltransferase activity, transferring groups other than amino-acyl groups"/>
    <property type="evidence" value="ECO:0007669"/>
    <property type="project" value="InterPro"/>
</dbReference>
<accession>A0A2U1T119</accession>
<dbReference type="AlphaFoldDB" id="A0A2U1T119"/>
<evidence type="ECO:0000259" key="1">
    <source>
        <dbReference type="PROSITE" id="PS51186"/>
    </source>
</evidence>
<sequence>MSVTLHSARIRDLAPETLYRILWLRSAVFVVEQDAAYDDIDGRDLEPETVQFWAQEGDAVVSTLRLLTDADRRRIGRVATAQPARGQGLSAQLMELAIAECGSATIILDAQRYLEGWYARFGFVTCGPEFLEDGIPHVPMLRG</sequence>
<dbReference type="Gene3D" id="3.40.630.30">
    <property type="match status" value="1"/>
</dbReference>
<keyword evidence="3" id="KW-1185">Reference proteome</keyword>
<evidence type="ECO:0000313" key="2">
    <source>
        <dbReference type="EMBL" id="PWB97558.1"/>
    </source>
</evidence>
<dbReference type="Pfam" id="PF13673">
    <property type="entry name" value="Acetyltransf_10"/>
    <property type="match status" value="1"/>
</dbReference>
<dbReference type="InterPro" id="IPR016181">
    <property type="entry name" value="Acyl_CoA_acyltransferase"/>
</dbReference>
<proteinExistence type="predicted"/>
<dbReference type="RefSeq" id="WP_108997477.1">
    <property type="nucleotide sequence ID" value="NZ_QEEX01000001.1"/>
</dbReference>
<gene>
    <name evidence="2" type="ORF">DF220_06735</name>
</gene>